<dbReference type="Gene3D" id="1.25.10.10">
    <property type="entry name" value="Leucine-rich Repeat Variant"/>
    <property type="match status" value="2"/>
</dbReference>
<accession>A0A8T7M4U6</accession>
<dbReference type="Pfam" id="PF12770">
    <property type="entry name" value="CHAT"/>
    <property type="match status" value="1"/>
</dbReference>
<dbReference type="EMBL" id="CP128402">
    <property type="protein sequence ID" value="WJW70283.1"/>
    <property type="molecule type" value="Genomic_DNA"/>
</dbReference>
<name>A0A8T7M4U6_9CHLR</name>
<dbReference type="Gene3D" id="1.25.40.10">
    <property type="entry name" value="Tetratricopeptide repeat domain"/>
    <property type="match status" value="1"/>
</dbReference>
<feature type="domain" description="CHAT" evidence="1">
    <location>
        <begin position="1080"/>
        <end position="1388"/>
    </location>
</feature>
<dbReference type="SUPFAM" id="SSF48452">
    <property type="entry name" value="TPR-like"/>
    <property type="match status" value="1"/>
</dbReference>
<evidence type="ECO:0000313" key="4">
    <source>
        <dbReference type="Proteomes" id="UP000521676"/>
    </source>
</evidence>
<proteinExistence type="predicted"/>
<protein>
    <submittedName>
        <fullName evidence="2">CHAT domain-containing protein</fullName>
    </submittedName>
</protein>
<dbReference type="InterPro" id="IPR011990">
    <property type="entry name" value="TPR-like_helical_dom_sf"/>
</dbReference>
<dbReference type="SUPFAM" id="SSF82171">
    <property type="entry name" value="DPP6 N-terminal domain-like"/>
    <property type="match status" value="1"/>
</dbReference>
<dbReference type="InterPro" id="IPR024983">
    <property type="entry name" value="CHAT_dom"/>
</dbReference>
<dbReference type="Pfam" id="PF13646">
    <property type="entry name" value="HEAT_2"/>
    <property type="match status" value="1"/>
</dbReference>
<organism evidence="2 4">
    <name type="scientific">Candidatus Chlorohelix allophototropha</name>
    <dbReference type="NCBI Taxonomy" id="3003348"/>
    <lineage>
        <taxon>Bacteria</taxon>
        <taxon>Bacillati</taxon>
        <taxon>Chloroflexota</taxon>
        <taxon>Chloroflexia</taxon>
        <taxon>Candidatus Chloroheliales</taxon>
        <taxon>Candidatus Chloroheliaceae</taxon>
        <taxon>Candidatus Chlorohelix</taxon>
    </lineage>
</organism>
<reference evidence="2 4" key="1">
    <citation type="submission" date="2020-06" db="EMBL/GenBank/DDBJ databases">
        <title>Anoxygenic phototrophic Chloroflexota member uses a Type I reaction center.</title>
        <authorList>
            <person name="Tsuji J.M."/>
            <person name="Shaw N.A."/>
            <person name="Nagashima S."/>
            <person name="Venkiteswaran J."/>
            <person name="Schiff S.L."/>
            <person name="Hanada S."/>
            <person name="Tank M."/>
            <person name="Neufeld J.D."/>
        </authorList>
    </citation>
    <scope>NUCLEOTIDE SEQUENCE [LARGE SCALE GENOMIC DNA]</scope>
    <source>
        <strain evidence="2">L227-S17</strain>
    </source>
</reference>
<evidence type="ECO:0000259" key="1">
    <source>
        <dbReference type="Pfam" id="PF12770"/>
    </source>
</evidence>
<dbReference type="InterPro" id="IPR015943">
    <property type="entry name" value="WD40/YVTN_repeat-like_dom_sf"/>
</dbReference>
<evidence type="ECO:0000313" key="2">
    <source>
        <dbReference type="EMBL" id="NWJ47125.1"/>
    </source>
</evidence>
<dbReference type="SUPFAM" id="SSF48371">
    <property type="entry name" value="ARM repeat"/>
    <property type="match status" value="1"/>
</dbReference>
<sequence length="1389" mass="158881">MKKLPLRELKHFGSTPELKDRTIKLVALSSANNLIAEVFEQDESNYLRILDYLTGEVYSSFAFKSFYPKILTFSQNGDLLFLLERKSIKIFRVWRTSEKSFSFHWIEEFGDWDIEAAAWLDNKQILLAGKNYNKEMFIALLDQATGALKILLEKKIEEYVDDVACSPSGLVAFATGYGNQIRLYQLNPKRNSLIQKDSIIVLKTGNSMKISLSTDGQFIMSIMTRGSFYEGPKLKLFNQQGELLDSLPVSDYTEVAYNHPSFYIKESSKYSAREYKFYQVQNRKFRLWCNVWNDPVNDLVTRDGKTLVAITNEHNTIVYELEDPDILLLNFDDNKPRLEGITNLGKRRFEPATKWLVQLLQGEDPEVKIAACKALEKIKSPEALSHIIRAIGSEEDKNLQKVFKSVLWSFLLNDQTTALIKTFEAKSVYSRRGAAKVLNDRPNLEVKTALFEAVSDSDSPTRLLATQALHKKADLRACVYLMAQLYDEDKKIRHAVHKAIVRILSVNNLFPKVLEKEFSKPFDLVVYAEKVIKTGRVCNFEKMDNTTIGKFLTGLGTACIKSGSPLPLILNKIDRLTSVGRRATTLAPVGMSLVLSLACAEAMLQDQQWNAAIEIYRNSLNNTRLLEAPNMEWRIHYAIGKCYEELKKDQKALEAYRLAIGVIDRWWYAVLDEDKLQHFFEDKALLYDRAALCSLRLGYYELAFEFGEKAKTRFLGDLIARRQKDPKLQLERSLRYFWENVGDTRSYRVGLASARLHKASKPEVILSGWDTIQAGAEVARPARLLALEDTIKTNTNYQWRLDMVNGIWEVAAWVLASDDGEVRSNLEEIYQTLLPFYWWRRNAGTNLTGGQIEGLLDQYTETAEIIRRDNPSAPFWVFREFISSLGEVLRSPLVDGGPEFLDAIMEALNSILQNEPIYAAYPEPFEMETTGPILEIRQGGSENPFSLSHRSTTIETTMQQHSETDWRYVFKLARGEICTYRELAAMFIGEANTAFLQFFVSEYGTVTYLVFGQDCVPNSPDLLPDIKGEHGIKVFTNKKLTLSKLKEQMVAAPDSWFKLYADRHISDGFNGWKEALDRKQQWLYSELIEPIESELTGHNIKHLQIVPHRALHLIPFAALYKTLENGDRQYLIEKFTVRYAPSATLMQICRERSSKLKREFGLTAISNPTCDLEYAEEEVNIIKSYFPAAKVKVLNGKTATRKNFLKTKPYSVFHYAGHGNYNWNDPLLSNMRLAGNHSLVLGEFFDNNLTFPGMSLAVLSACETDITDPEDLADEYLGLTSGFLFAGSQYVLGTLWAVDDCSTFLLMRYFYQKCFREGLQPPVALQEAQNWLRKLTIEESASEIKKLENYLANDRHLQPILEENKSSQNAAKYPFSHPYYWAAFTLLGF</sequence>
<dbReference type="InterPro" id="IPR011989">
    <property type="entry name" value="ARM-like"/>
</dbReference>
<dbReference type="RefSeq" id="WP_341472157.1">
    <property type="nucleotide sequence ID" value="NZ_CP128402.1"/>
</dbReference>
<dbReference type="InterPro" id="IPR016024">
    <property type="entry name" value="ARM-type_fold"/>
</dbReference>
<dbReference type="Proteomes" id="UP001431572">
    <property type="component" value="Plasmid unnamed2"/>
</dbReference>
<dbReference type="EMBL" id="JACATZ010000002">
    <property type="protein sequence ID" value="NWJ47125.1"/>
    <property type="molecule type" value="Genomic_DNA"/>
</dbReference>
<keyword evidence="3" id="KW-0614">Plasmid</keyword>
<keyword evidence="5" id="KW-1185">Reference proteome</keyword>
<geneLocation type="plasmid" evidence="3 5">
    <name>unnamed2</name>
</geneLocation>
<dbReference type="Proteomes" id="UP000521676">
    <property type="component" value="Unassembled WGS sequence"/>
</dbReference>
<evidence type="ECO:0000313" key="3">
    <source>
        <dbReference type="EMBL" id="WJW70283.1"/>
    </source>
</evidence>
<evidence type="ECO:0000313" key="5">
    <source>
        <dbReference type="Proteomes" id="UP001431572"/>
    </source>
</evidence>
<dbReference type="Gene3D" id="2.130.10.10">
    <property type="entry name" value="YVTN repeat-like/Quinoprotein amine dehydrogenase"/>
    <property type="match status" value="1"/>
</dbReference>
<reference evidence="3" key="2">
    <citation type="journal article" date="2024" name="Nature">
        <title>Anoxygenic phototroph of the Chloroflexota uses a type I reaction centre.</title>
        <authorList>
            <person name="Tsuji J.M."/>
            <person name="Shaw N.A."/>
            <person name="Nagashima S."/>
            <person name="Venkiteswaran J.J."/>
            <person name="Schiff S.L."/>
            <person name="Watanabe T."/>
            <person name="Fukui M."/>
            <person name="Hanada S."/>
            <person name="Tank M."/>
            <person name="Neufeld J.D."/>
        </authorList>
    </citation>
    <scope>NUCLEOTIDE SEQUENCE</scope>
    <source>
        <strain evidence="3">L227-S17</strain>
        <plasmid evidence="3 5">unnamed2</plasmid>
    </source>
</reference>
<gene>
    <name evidence="2" type="ORF">HXX08_14790</name>
    <name evidence="3" type="ORF">OZ401_005014</name>
</gene>